<comment type="caution">
    <text evidence="1">The sequence shown here is derived from an EMBL/GenBank/DDBJ whole genome shotgun (WGS) entry which is preliminary data.</text>
</comment>
<evidence type="ECO:0000313" key="2">
    <source>
        <dbReference type="Proteomes" id="UP000673691"/>
    </source>
</evidence>
<accession>A0A8H8A2F8</accession>
<proteinExistence type="predicted"/>
<keyword evidence="2" id="KW-1185">Reference proteome</keyword>
<gene>
    <name evidence="1" type="ORF">BJ554DRAFT_6952</name>
</gene>
<reference evidence="1 2" key="1">
    <citation type="journal article" name="Sci. Rep.">
        <title>Genome-scale phylogenetic analyses confirm Olpidium as the closest living zoosporic fungus to the non-flagellated, terrestrial fungi.</title>
        <authorList>
            <person name="Chang Y."/>
            <person name="Rochon D."/>
            <person name="Sekimoto S."/>
            <person name="Wang Y."/>
            <person name="Chovatia M."/>
            <person name="Sandor L."/>
            <person name="Salamov A."/>
            <person name="Grigoriev I.V."/>
            <person name="Stajich J.E."/>
            <person name="Spatafora J.W."/>
        </authorList>
    </citation>
    <scope>NUCLEOTIDE SEQUENCE [LARGE SCALE GENOMIC DNA]</scope>
    <source>
        <strain evidence="1">S191</strain>
    </source>
</reference>
<sequence length="132" mass="14908">GLLRIPTAAPPACGEIKILLPHERGLRCRQDRERLSDVCHVLEQLRTTPVRRRPWTPGGPIDGTRLTSLLTSSMDQQRREADHFYIHWAGEEVPRRDSMRGPDCSTAMPFLPRFSPPVACPLGILRDGEFSL</sequence>
<dbReference type="EMBL" id="JAEFCI010000057">
    <property type="protein sequence ID" value="KAG5463797.1"/>
    <property type="molecule type" value="Genomic_DNA"/>
</dbReference>
<protein>
    <submittedName>
        <fullName evidence="1">Uncharacterized protein</fullName>
    </submittedName>
</protein>
<dbReference type="AlphaFoldDB" id="A0A8H8A2F8"/>
<name>A0A8H8A2F8_9FUNG</name>
<dbReference type="Proteomes" id="UP000673691">
    <property type="component" value="Unassembled WGS sequence"/>
</dbReference>
<organism evidence="1 2">
    <name type="scientific">Olpidium bornovanus</name>
    <dbReference type="NCBI Taxonomy" id="278681"/>
    <lineage>
        <taxon>Eukaryota</taxon>
        <taxon>Fungi</taxon>
        <taxon>Fungi incertae sedis</taxon>
        <taxon>Olpidiomycota</taxon>
        <taxon>Olpidiomycotina</taxon>
        <taxon>Olpidiomycetes</taxon>
        <taxon>Olpidiales</taxon>
        <taxon>Olpidiaceae</taxon>
        <taxon>Olpidium</taxon>
    </lineage>
</organism>
<feature type="non-terminal residue" evidence="1">
    <location>
        <position position="1"/>
    </location>
</feature>
<evidence type="ECO:0000313" key="1">
    <source>
        <dbReference type="EMBL" id="KAG5463797.1"/>
    </source>
</evidence>